<keyword evidence="8 10" id="KW-0460">Magnesium</keyword>
<feature type="binding site" evidence="10">
    <location>
        <position position="58"/>
    </location>
    <ligand>
        <name>CTP</name>
        <dbReference type="ChEBI" id="CHEBI:37563"/>
    </ligand>
</feature>
<dbReference type="InterPro" id="IPR015329">
    <property type="entry name" value="tRNA_NucTransf2"/>
</dbReference>
<organism evidence="14">
    <name type="scientific">Candidatus Methanomethylicus mesodigestus</name>
    <dbReference type="NCBI Taxonomy" id="1867258"/>
    <lineage>
        <taxon>Archaea</taxon>
        <taxon>Thermoproteota</taxon>
        <taxon>Methanosuratincolia</taxon>
        <taxon>Candidatus Methanomethylicales</taxon>
        <taxon>Candidatus Methanomethylicaceae</taxon>
        <taxon>Candidatus Methanomethylicus</taxon>
    </lineage>
</organism>
<dbReference type="InterPro" id="IPR043519">
    <property type="entry name" value="NT_sf"/>
</dbReference>
<feature type="binding site" evidence="10">
    <location>
        <position position="72"/>
    </location>
    <ligand>
        <name>Mg(2+)</name>
        <dbReference type="ChEBI" id="CHEBI:18420"/>
    </ligand>
</feature>
<comment type="cofactor">
    <cofactor evidence="10">
        <name>Mg(2+)</name>
        <dbReference type="ChEBI" id="CHEBI:18420"/>
    </cofactor>
</comment>
<dbReference type="GO" id="GO:0000287">
    <property type="term" value="F:magnesium ion binding"/>
    <property type="evidence" value="ECO:0007669"/>
    <property type="project" value="UniProtKB-UniRule"/>
</dbReference>
<evidence type="ECO:0000256" key="10">
    <source>
        <dbReference type="HAMAP-Rule" id="MF_01264"/>
    </source>
</evidence>
<dbReference type="SUPFAM" id="SSF55003">
    <property type="entry name" value="PAP/Archaeal CCA-adding enzyme, C-terminal domain"/>
    <property type="match status" value="1"/>
</dbReference>
<dbReference type="PIRSF" id="PIRSF005335">
    <property type="entry name" value="CCA_arch"/>
    <property type="match status" value="1"/>
</dbReference>
<evidence type="ECO:0000256" key="3">
    <source>
        <dbReference type="ARBA" id="ARBA00022695"/>
    </source>
</evidence>
<feature type="binding site" evidence="10">
    <location>
        <position position="174"/>
    </location>
    <ligand>
        <name>ATP</name>
        <dbReference type="ChEBI" id="CHEBI:30616"/>
    </ligand>
</feature>
<feature type="binding site" evidence="10">
    <location>
        <position position="145"/>
    </location>
    <ligand>
        <name>ATP</name>
        <dbReference type="ChEBI" id="CHEBI:30616"/>
    </ligand>
</feature>
<evidence type="ECO:0000256" key="1">
    <source>
        <dbReference type="ARBA" id="ARBA00022679"/>
    </source>
</evidence>
<dbReference type="NCBIfam" id="TIGR03671">
    <property type="entry name" value="cca_archaeal"/>
    <property type="match status" value="1"/>
</dbReference>
<evidence type="ECO:0000259" key="13">
    <source>
        <dbReference type="Pfam" id="PF21133"/>
    </source>
</evidence>
<reference evidence="14" key="1">
    <citation type="journal article" date="2020" name="mSystems">
        <title>Genome- and Community-Level Interaction Insights into Carbon Utilization and Element Cycling Functions of Hydrothermarchaeota in Hydrothermal Sediment.</title>
        <authorList>
            <person name="Zhou Z."/>
            <person name="Liu Y."/>
            <person name="Xu W."/>
            <person name="Pan J."/>
            <person name="Luo Z.H."/>
            <person name="Li M."/>
        </authorList>
    </citation>
    <scope>NUCLEOTIDE SEQUENCE [LARGE SCALE GENOMIC DNA]</scope>
    <source>
        <strain evidence="14">SpSt-468</strain>
    </source>
</reference>
<dbReference type="InterPro" id="IPR011068">
    <property type="entry name" value="NuclTrfase_I-like_C"/>
</dbReference>
<feature type="binding site" evidence="10">
    <location>
        <position position="165"/>
    </location>
    <ligand>
        <name>ATP</name>
        <dbReference type="ChEBI" id="CHEBI:30616"/>
    </ligand>
</feature>
<evidence type="ECO:0000256" key="7">
    <source>
        <dbReference type="ARBA" id="ARBA00022840"/>
    </source>
</evidence>
<comment type="subunit">
    <text evidence="10">Homodimer.</text>
</comment>
<evidence type="ECO:0000256" key="2">
    <source>
        <dbReference type="ARBA" id="ARBA00022694"/>
    </source>
</evidence>
<feature type="binding site" evidence="10">
    <location>
        <position position="61"/>
    </location>
    <ligand>
        <name>CTP</name>
        <dbReference type="ChEBI" id="CHEBI:37563"/>
    </ligand>
</feature>
<comment type="function">
    <text evidence="10">Catalyzes the addition and repair of the essential 3'-terminal CCA sequence in tRNAs without using a nucleic acid template. Adds these three nucleotides in the order of C, C, and A to the tRNA nucleotide-73, using CTP and ATP as substrates and producing inorganic pyrophosphate. tRNA 3'-terminal CCA addition is required both for tRNA processing and repair. Also involved in tRNA surveillance by mediating tandem CCA addition to generate a CCACCA at the 3' terminus of unstable tRNAs. While stable tRNAs receive only 3'-terminal CCA, unstable tRNAs are marked with CCACCA and rapidly degraded.</text>
</comment>
<dbReference type="Gene3D" id="3.30.460.10">
    <property type="entry name" value="Beta Polymerase, domain 2"/>
    <property type="match status" value="1"/>
</dbReference>
<comment type="catalytic activity">
    <reaction evidence="10">
        <text>a tRNA precursor + 2 CTP + ATP = a tRNA with a 3' CCA end + 3 diphosphate</text>
        <dbReference type="Rhea" id="RHEA:14433"/>
        <dbReference type="Rhea" id="RHEA-COMP:10465"/>
        <dbReference type="Rhea" id="RHEA-COMP:10468"/>
        <dbReference type="ChEBI" id="CHEBI:30616"/>
        <dbReference type="ChEBI" id="CHEBI:33019"/>
        <dbReference type="ChEBI" id="CHEBI:37563"/>
        <dbReference type="ChEBI" id="CHEBI:74896"/>
        <dbReference type="ChEBI" id="CHEBI:83071"/>
        <dbReference type="EC" id="2.7.7.72"/>
    </reaction>
</comment>
<comment type="miscellaneous">
    <text evidence="10">A single active site specifically recognizes both ATP and CTP and is responsible for their addition.</text>
</comment>
<dbReference type="GO" id="GO:0001680">
    <property type="term" value="P:tRNA 3'-terminal CCA addition"/>
    <property type="evidence" value="ECO:0007669"/>
    <property type="project" value="UniProtKB-UniRule"/>
</dbReference>
<protein>
    <recommendedName>
        <fullName evidence="10">CCA-adding enzyme</fullName>
        <ecNumber evidence="10">2.7.7.72</ecNumber>
    </recommendedName>
    <alternativeName>
        <fullName evidence="10">CCA tRNA nucleotidyltransferase</fullName>
    </alternativeName>
    <alternativeName>
        <fullName evidence="10">tRNA CCA-pyrophosphorylase</fullName>
    </alternativeName>
    <alternativeName>
        <fullName evidence="10">tRNA adenylyl-/cytidylyl- transferase</fullName>
    </alternativeName>
    <alternativeName>
        <fullName evidence="10">tRNA nucleotidyltransferase</fullName>
    </alternativeName>
    <alternativeName>
        <fullName evidence="10">tRNA-NT</fullName>
    </alternativeName>
</protein>
<dbReference type="InterPro" id="IPR042090">
    <property type="entry name" value="CCA_tRNA_nucleotrans_2"/>
</dbReference>
<evidence type="ECO:0000256" key="8">
    <source>
        <dbReference type="ARBA" id="ARBA00022842"/>
    </source>
</evidence>
<evidence type="ECO:0000259" key="11">
    <source>
        <dbReference type="Pfam" id="PF01909"/>
    </source>
</evidence>
<feature type="binding site" evidence="10">
    <location>
        <position position="122"/>
    </location>
    <ligand>
        <name>Mg(2+)</name>
        <dbReference type="ChEBI" id="CHEBI:18420"/>
    </ligand>
</feature>
<feature type="binding site" evidence="10">
    <location>
        <position position="70"/>
    </location>
    <ligand>
        <name>Mg(2+)</name>
        <dbReference type="ChEBI" id="CHEBI:18420"/>
    </ligand>
</feature>
<feature type="domain" description="Polymerase nucleotidyl transferase" evidence="11">
    <location>
        <begin position="41"/>
        <end position="144"/>
    </location>
</feature>
<feature type="domain" description="tRNA nucleotidyltransferase substrate binding" evidence="12">
    <location>
        <begin position="160"/>
        <end position="272"/>
    </location>
</feature>
<keyword evidence="7 10" id="KW-0067">ATP-binding</keyword>
<keyword evidence="4 10" id="KW-0479">Metal-binding</keyword>
<dbReference type="CDD" id="cd05400">
    <property type="entry name" value="NT_2-5OAS_ClassI-CCAase"/>
    <property type="match status" value="1"/>
</dbReference>
<comment type="catalytic activity">
    <reaction evidence="10">
        <text>a tRNA with a 3' CCA end + 2 CTP + ATP = a tRNA with a 3' CCACCA end + 3 diphosphate</text>
        <dbReference type="Rhea" id="RHEA:76235"/>
        <dbReference type="Rhea" id="RHEA-COMP:10468"/>
        <dbReference type="Rhea" id="RHEA-COMP:18655"/>
        <dbReference type="ChEBI" id="CHEBI:30616"/>
        <dbReference type="ChEBI" id="CHEBI:33019"/>
        <dbReference type="ChEBI" id="CHEBI:37563"/>
        <dbReference type="ChEBI" id="CHEBI:83071"/>
        <dbReference type="ChEBI" id="CHEBI:195187"/>
    </reaction>
</comment>
<dbReference type="EMBL" id="DSTX01000012">
    <property type="protein sequence ID" value="HFK21075.1"/>
    <property type="molecule type" value="Genomic_DNA"/>
</dbReference>
<keyword evidence="9 10" id="KW-0694">RNA-binding</keyword>
<dbReference type="HAMAP" id="MF_01264">
    <property type="entry name" value="CCA_arch"/>
    <property type="match status" value="1"/>
</dbReference>
<dbReference type="Gene3D" id="3.30.70.590">
    <property type="entry name" value="Poly(A) polymerase predicted RNA binding domain"/>
    <property type="match status" value="1"/>
</dbReference>
<comment type="similarity">
    <text evidence="10">Belongs to the tRNA nucleotidyltransferase/poly(A) polymerase family. Archaeal CCA-adding enzyme subfamily.</text>
</comment>
<feature type="binding site" evidence="10">
    <location>
        <position position="165"/>
    </location>
    <ligand>
        <name>CTP</name>
        <dbReference type="ChEBI" id="CHEBI:37563"/>
    </ligand>
</feature>
<proteinExistence type="inferred from homology"/>
<accession>A0A7C3J2K0</accession>
<feature type="binding site" evidence="10">
    <location>
        <position position="58"/>
    </location>
    <ligand>
        <name>ATP</name>
        <dbReference type="ChEBI" id="CHEBI:30616"/>
    </ligand>
</feature>
<dbReference type="Pfam" id="PF01909">
    <property type="entry name" value="NTP_transf_2"/>
    <property type="match status" value="1"/>
</dbReference>
<dbReference type="SUPFAM" id="SSF81301">
    <property type="entry name" value="Nucleotidyltransferase"/>
    <property type="match status" value="1"/>
</dbReference>
<feature type="binding site" evidence="10">
    <location>
        <position position="174"/>
    </location>
    <ligand>
        <name>CTP</name>
        <dbReference type="ChEBI" id="CHEBI:37563"/>
    </ligand>
</feature>
<keyword evidence="5 10" id="KW-0547">Nucleotide-binding</keyword>
<dbReference type="Pfam" id="PF21133">
    <property type="entry name" value="CAA_C"/>
    <property type="match status" value="1"/>
</dbReference>
<dbReference type="Gene3D" id="1.10.1410.30">
    <property type="entry name" value="CCA tRNA nucleotidyltransferase, domain 2"/>
    <property type="match status" value="1"/>
</dbReference>
<dbReference type="EC" id="2.7.7.72" evidence="10"/>
<dbReference type="GO" id="GO:0005524">
    <property type="term" value="F:ATP binding"/>
    <property type="evidence" value="ECO:0007669"/>
    <property type="project" value="UniProtKB-UniRule"/>
</dbReference>
<dbReference type="PANTHER" id="PTHR39643:SF1">
    <property type="entry name" value="CCA-ADDING ENZYME"/>
    <property type="match status" value="1"/>
</dbReference>
<sequence>MSKNLSALPSIKSKVAEMVTPTAEERAAVDRIAREVCTRAEAAAERHGIRVRAEIEGSVAKDTWIASDRDLDVFIIFPEGTPIQMVKGKGLEIAKEAAGKGWKLGYAEHPYVEGNIKGFRVDIVPSIEMRKGDRPTTSVDRTPLHTDFVKSKADSTLRSEIRILKQFMKGIGVYGAELRVGGFSGYLCELLVLGYGSFEGVLKAVSRWKEGEVVEVAGGAAQKSNMKGTLLYVPDPVDLRRNAAAAVTANAYASFIAASRAFLGSPDEKFFFPPRPKISSADLVKMLNEKESLIMGISFKCPAVPSDILWGELNKSLSRMAKAIEGEGFQVLDSAAWSDEAEIAYFLFELDRATLPNWRSHTGPMVYLAAESDNFLSKYLKNEDVVSGPYIRGSRWCVDLRRRFTSIEEIIRKDLPRMGISKHVADSLSRGFDLILGESLGTAASSNKELLAYLYDFVRKKPAWLQ</sequence>
<evidence type="ECO:0000259" key="12">
    <source>
        <dbReference type="Pfam" id="PF09249"/>
    </source>
</evidence>
<dbReference type="InterPro" id="IPR048833">
    <property type="entry name" value="CAA_C"/>
</dbReference>
<evidence type="ECO:0000256" key="6">
    <source>
        <dbReference type="ARBA" id="ARBA00022800"/>
    </source>
</evidence>
<keyword evidence="1 10" id="KW-0808">Transferase</keyword>
<dbReference type="Gene3D" id="3.30.70.1550">
    <property type="entry name" value="Archaeal tRNA CCA-adding enzyme catalytic domain"/>
    <property type="match status" value="1"/>
</dbReference>
<dbReference type="InterPro" id="IPR006116">
    <property type="entry name" value="NT_2-5OAS_ClassI-CCAase"/>
</dbReference>
<feature type="binding site" evidence="10">
    <location>
        <position position="145"/>
    </location>
    <ligand>
        <name>CTP</name>
        <dbReference type="ChEBI" id="CHEBI:37563"/>
    </ligand>
</feature>
<dbReference type="AlphaFoldDB" id="A0A7C3J2K0"/>
<comment type="caution">
    <text evidence="14">The sequence shown here is derived from an EMBL/GenBank/DDBJ whole genome shotgun (WGS) entry which is preliminary data.</text>
</comment>
<evidence type="ECO:0000256" key="9">
    <source>
        <dbReference type="ARBA" id="ARBA00022884"/>
    </source>
</evidence>
<dbReference type="PANTHER" id="PTHR39643">
    <property type="entry name" value="CCA-ADDING ENZYME"/>
    <property type="match status" value="1"/>
</dbReference>
<dbReference type="GO" id="GO:0042245">
    <property type="term" value="P:RNA repair"/>
    <property type="evidence" value="ECO:0007669"/>
    <property type="project" value="UniProtKB-KW"/>
</dbReference>
<dbReference type="GO" id="GO:0004810">
    <property type="term" value="F:CCA tRNA nucleotidyltransferase activity"/>
    <property type="evidence" value="ECO:0007669"/>
    <property type="project" value="UniProtKB-UniRule"/>
</dbReference>
<evidence type="ECO:0000313" key="14">
    <source>
        <dbReference type="EMBL" id="HFK21075.1"/>
    </source>
</evidence>
<keyword evidence="6 10" id="KW-0692">RNA repair</keyword>
<evidence type="ECO:0000256" key="4">
    <source>
        <dbReference type="ARBA" id="ARBA00022723"/>
    </source>
</evidence>
<dbReference type="Pfam" id="PF09249">
    <property type="entry name" value="tRNA_NucTransf2"/>
    <property type="match status" value="1"/>
</dbReference>
<keyword evidence="3 10" id="KW-0548">Nucleotidyltransferase</keyword>
<evidence type="ECO:0000256" key="5">
    <source>
        <dbReference type="ARBA" id="ARBA00022741"/>
    </source>
</evidence>
<name>A0A7C3J2K0_9CREN</name>
<dbReference type="InterPro" id="IPR008229">
    <property type="entry name" value="CCA-adding_arc"/>
</dbReference>
<feature type="domain" description="CCA-adding enzyme C-terminal" evidence="13">
    <location>
        <begin position="293"/>
        <end position="436"/>
    </location>
</feature>
<dbReference type="SUPFAM" id="SSF81631">
    <property type="entry name" value="PAP/OAS1 substrate-binding domain"/>
    <property type="match status" value="1"/>
</dbReference>
<gene>
    <name evidence="10 14" type="primary">cca</name>
    <name evidence="14" type="ORF">ENS19_07375</name>
</gene>
<feature type="binding site" evidence="10">
    <location>
        <position position="61"/>
    </location>
    <ligand>
        <name>ATP</name>
        <dbReference type="ChEBI" id="CHEBI:30616"/>
    </ligand>
</feature>
<keyword evidence="2 10" id="KW-0819">tRNA processing</keyword>
<dbReference type="GO" id="GO:0000049">
    <property type="term" value="F:tRNA binding"/>
    <property type="evidence" value="ECO:0007669"/>
    <property type="project" value="UniProtKB-UniRule"/>
</dbReference>
<dbReference type="InterPro" id="IPR002934">
    <property type="entry name" value="Polymerase_NTP_transf_dom"/>
</dbReference>